<dbReference type="InterPro" id="IPR041700">
    <property type="entry name" value="OMP_b-brl_3"/>
</dbReference>
<dbReference type="PANTHER" id="PTHR40980:SF4">
    <property type="entry name" value="TONB-DEPENDENT RECEPTOR-LIKE BETA-BARREL DOMAIN-CONTAINING PROTEIN"/>
    <property type="match status" value="1"/>
</dbReference>
<sequence length="814" mass="92212">MKNLYTFFFLACFCLCCTFKAWAQTGQGLTGTVVDAKGEPLSYGTVALIRKADAAVVDGAGVEVSGQFKLKSPAPGTYFLKVTAMGYGTLETPAFEVNQPGFQKEFGKLGLAQDSKMLKEVTVESMRPTIISHPDKMVVSVEGTVMAAGSTAMEVLSKSPGVWVDQDGNIQLNGKAGVRVMIDGKLTYMSGKQLQTMLQSMPADNIKDLEIITNPSSKFDAEGNSGIININLKKNQMTGLNGSVYSGYQYNKLHGYSAGTNINYKSGQWNSFLNADFGRRTNLRTNTMTRLFWQEGQPTSFDQRGREETFRNVPSVRLGTDYQLNDKHSIGVMAYVMSVDYDNSFVTETYLRNSNPVEDSLINARNLVAADYFNITLNGHYAFKLDTLGSTLTTDVDYVKITDNNDAGFFNRGQYVNQAPQLRLEQLGSYNPTTFHIYSAKADFSRRFQNKSKLEAGLKASYVESDNELRFYFVEGKNQRPDPNRSNHFIYKENIYAGYANYSANLGDRWSVQAGLRAEQTVSKGRSVTLNQTTPRRYLDFFPSLFLQQKVSDNYQVTYNYSRRINRPQYDDLNPFIFYLDPLTWAQGNPDLRPQYTHSFQVSQTFKKDYILTLGYAHTKDFIAEIPVQNNETNTTIFSQRNVDAFKNLNGTLVVPVRIMKKWEASNNLGFGFQSFTTYLQSNQPILNEQFYYMLNSNHTLQLPQKIKMELNLGFQGPQAYGLYTIERTWWLDSGLKRSFLKDNLDVSLTVTDLFRTRKVVGSANFDGNVNAFDQYFAAQSFRVNLRYRFSKGQKFEQQRRSTNLEELDRAGGN</sequence>
<keyword evidence="2" id="KW-0472">Membrane</keyword>
<evidence type="ECO:0000256" key="3">
    <source>
        <dbReference type="ARBA" id="ARBA00023237"/>
    </source>
</evidence>
<dbReference type="Gene3D" id="2.40.170.20">
    <property type="entry name" value="TonB-dependent receptor, beta-barrel domain"/>
    <property type="match status" value="1"/>
</dbReference>
<proteinExistence type="predicted"/>
<dbReference type="PANTHER" id="PTHR40980">
    <property type="entry name" value="PLUG DOMAIN-CONTAINING PROTEIN"/>
    <property type="match status" value="1"/>
</dbReference>
<dbReference type="OrthoDB" id="905812at2"/>
<evidence type="ECO:0000256" key="2">
    <source>
        <dbReference type="ARBA" id="ARBA00023136"/>
    </source>
</evidence>
<dbReference type="Gene3D" id="2.60.40.1120">
    <property type="entry name" value="Carboxypeptidase-like, regulatory domain"/>
    <property type="match status" value="1"/>
</dbReference>
<evidence type="ECO:0000259" key="5">
    <source>
        <dbReference type="Pfam" id="PF14905"/>
    </source>
</evidence>
<keyword evidence="4" id="KW-0732">Signal</keyword>
<dbReference type="InterPro" id="IPR037066">
    <property type="entry name" value="Plug_dom_sf"/>
</dbReference>
<name>A0A3M9MQN0_9BACT</name>
<comment type="subcellular location">
    <subcellularLocation>
        <location evidence="1">Cell outer membrane</location>
    </subcellularLocation>
</comment>
<dbReference type="GO" id="GO:0009279">
    <property type="term" value="C:cell outer membrane"/>
    <property type="evidence" value="ECO:0007669"/>
    <property type="project" value="UniProtKB-SubCell"/>
</dbReference>
<dbReference type="Proteomes" id="UP000271010">
    <property type="component" value="Unassembled WGS sequence"/>
</dbReference>
<dbReference type="AlphaFoldDB" id="A0A3M9MQN0"/>
<organism evidence="6 7">
    <name type="scientific">Rufibacter immobilis</name>
    <dbReference type="NCBI Taxonomy" id="1348778"/>
    <lineage>
        <taxon>Bacteria</taxon>
        <taxon>Pseudomonadati</taxon>
        <taxon>Bacteroidota</taxon>
        <taxon>Cytophagia</taxon>
        <taxon>Cytophagales</taxon>
        <taxon>Hymenobacteraceae</taxon>
        <taxon>Rufibacter</taxon>
    </lineage>
</organism>
<gene>
    <name evidence="6" type="ORF">EFA69_17110</name>
</gene>
<dbReference type="Gene3D" id="2.170.130.10">
    <property type="entry name" value="TonB-dependent receptor, plug domain"/>
    <property type="match status" value="1"/>
</dbReference>
<dbReference type="InterPro" id="IPR036942">
    <property type="entry name" value="Beta-barrel_TonB_sf"/>
</dbReference>
<feature type="signal peptide" evidence="4">
    <location>
        <begin position="1"/>
        <end position="23"/>
    </location>
</feature>
<keyword evidence="7" id="KW-1185">Reference proteome</keyword>
<dbReference type="SUPFAM" id="SSF49464">
    <property type="entry name" value="Carboxypeptidase regulatory domain-like"/>
    <property type="match status" value="1"/>
</dbReference>
<dbReference type="Pfam" id="PF14905">
    <property type="entry name" value="OMP_b-brl_3"/>
    <property type="match status" value="1"/>
</dbReference>
<evidence type="ECO:0000313" key="7">
    <source>
        <dbReference type="Proteomes" id="UP000271010"/>
    </source>
</evidence>
<keyword evidence="6" id="KW-0675">Receptor</keyword>
<feature type="chain" id="PRO_5018285523" evidence="4">
    <location>
        <begin position="24"/>
        <end position="814"/>
    </location>
</feature>
<evidence type="ECO:0000256" key="4">
    <source>
        <dbReference type="SAM" id="SignalP"/>
    </source>
</evidence>
<keyword evidence="3" id="KW-0998">Cell outer membrane</keyword>
<evidence type="ECO:0000313" key="6">
    <source>
        <dbReference type="EMBL" id="RNI27820.1"/>
    </source>
</evidence>
<dbReference type="Pfam" id="PF13620">
    <property type="entry name" value="CarboxypepD_reg"/>
    <property type="match status" value="1"/>
</dbReference>
<dbReference type="InterPro" id="IPR008969">
    <property type="entry name" value="CarboxyPept-like_regulatory"/>
</dbReference>
<protein>
    <submittedName>
        <fullName evidence="6">TonB-dependent receptor</fullName>
    </submittedName>
</protein>
<dbReference type="EMBL" id="RJJE01000017">
    <property type="protein sequence ID" value="RNI27820.1"/>
    <property type="molecule type" value="Genomic_DNA"/>
</dbReference>
<dbReference type="SUPFAM" id="SSF56935">
    <property type="entry name" value="Porins"/>
    <property type="match status" value="1"/>
</dbReference>
<reference evidence="6 7" key="1">
    <citation type="submission" date="2018-11" db="EMBL/GenBank/DDBJ databases">
        <title>Rufibacter latericius sp. nov., isolated from water in Baiyang Lake.</title>
        <authorList>
            <person name="Yang Y."/>
        </authorList>
    </citation>
    <scope>NUCLEOTIDE SEQUENCE [LARGE SCALE GENOMIC DNA]</scope>
    <source>
        <strain evidence="6 7">MCC P1</strain>
    </source>
</reference>
<comment type="caution">
    <text evidence="6">The sequence shown here is derived from an EMBL/GenBank/DDBJ whole genome shotgun (WGS) entry which is preliminary data.</text>
</comment>
<dbReference type="RefSeq" id="WP_123134285.1">
    <property type="nucleotide sequence ID" value="NZ_RJJE01000017.1"/>
</dbReference>
<accession>A0A3M9MQN0</accession>
<feature type="domain" description="Outer membrane protein beta-barrel" evidence="5">
    <location>
        <begin position="384"/>
        <end position="788"/>
    </location>
</feature>
<evidence type="ECO:0000256" key="1">
    <source>
        <dbReference type="ARBA" id="ARBA00004442"/>
    </source>
</evidence>